<accession>X6NRY1</accession>
<dbReference type="EMBL" id="ASPP01006659">
    <property type="protein sequence ID" value="ETO28464.1"/>
    <property type="molecule type" value="Genomic_DNA"/>
</dbReference>
<keyword evidence="2" id="KW-1185">Reference proteome</keyword>
<gene>
    <name evidence="1" type="ORF">RFI_08669</name>
</gene>
<organism evidence="1 2">
    <name type="scientific">Reticulomyxa filosa</name>
    <dbReference type="NCBI Taxonomy" id="46433"/>
    <lineage>
        <taxon>Eukaryota</taxon>
        <taxon>Sar</taxon>
        <taxon>Rhizaria</taxon>
        <taxon>Retaria</taxon>
        <taxon>Foraminifera</taxon>
        <taxon>Monothalamids</taxon>
        <taxon>Reticulomyxidae</taxon>
        <taxon>Reticulomyxa</taxon>
    </lineage>
</organism>
<evidence type="ECO:0000313" key="2">
    <source>
        <dbReference type="Proteomes" id="UP000023152"/>
    </source>
</evidence>
<sequence length="247" mass="28580">MYANGMRLQCASRCCTFSQIPDVVDIVVCHYFAKVFVYLLKHLNIANSKATPRLLDMAEIVAVFLHELAHAITPSVKIKEKNGPWVETEHPQCFYENYALILRKSEELDIFCLPKTPDKFSVRNLKRFDNIDTNYMPFPKHCCPRYRHLNESINEQKNIKINIDVCVTYKNQSKLGKVSLNGDEEKELDSSHALTKLHQVIKSKFPNITNLKEKKIIETTRNERIDTNPDLISALQGFGKRIDIRIE</sequence>
<comment type="caution">
    <text evidence="1">The sequence shown here is derived from an EMBL/GenBank/DDBJ whole genome shotgun (WGS) entry which is preliminary data.</text>
</comment>
<evidence type="ECO:0000313" key="1">
    <source>
        <dbReference type="EMBL" id="ETO28464.1"/>
    </source>
</evidence>
<proteinExistence type="predicted"/>
<dbReference type="AlphaFoldDB" id="X6NRY1"/>
<dbReference type="Proteomes" id="UP000023152">
    <property type="component" value="Unassembled WGS sequence"/>
</dbReference>
<protein>
    <submittedName>
        <fullName evidence="1">Uncharacterized protein</fullName>
    </submittedName>
</protein>
<reference evidence="1 2" key="1">
    <citation type="journal article" date="2013" name="Curr. Biol.">
        <title>The Genome of the Foraminiferan Reticulomyxa filosa.</title>
        <authorList>
            <person name="Glockner G."/>
            <person name="Hulsmann N."/>
            <person name="Schleicher M."/>
            <person name="Noegel A.A."/>
            <person name="Eichinger L."/>
            <person name="Gallinger C."/>
            <person name="Pawlowski J."/>
            <person name="Sierra R."/>
            <person name="Euteneuer U."/>
            <person name="Pillet L."/>
            <person name="Moustafa A."/>
            <person name="Platzer M."/>
            <person name="Groth M."/>
            <person name="Szafranski K."/>
            <person name="Schliwa M."/>
        </authorList>
    </citation>
    <scope>NUCLEOTIDE SEQUENCE [LARGE SCALE GENOMIC DNA]</scope>
</reference>
<name>X6NRY1_RETFI</name>